<feature type="region of interest" description="Disordered" evidence="1">
    <location>
        <begin position="1"/>
        <end position="20"/>
    </location>
</feature>
<organism evidence="2 3">
    <name type="scientific">Adiantum capillus-veneris</name>
    <name type="common">Maidenhair fern</name>
    <dbReference type="NCBI Taxonomy" id="13818"/>
    <lineage>
        <taxon>Eukaryota</taxon>
        <taxon>Viridiplantae</taxon>
        <taxon>Streptophyta</taxon>
        <taxon>Embryophyta</taxon>
        <taxon>Tracheophyta</taxon>
        <taxon>Polypodiopsida</taxon>
        <taxon>Polypodiidae</taxon>
        <taxon>Polypodiales</taxon>
        <taxon>Pteridineae</taxon>
        <taxon>Pteridaceae</taxon>
        <taxon>Vittarioideae</taxon>
        <taxon>Adiantum</taxon>
    </lineage>
</organism>
<protein>
    <submittedName>
        <fullName evidence="2">Uncharacterized protein</fullName>
    </submittedName>
</protein>
<sequence>MTVVGNNRRRRRAPSAAETLASPLATGSVFPSPSPLIPSSSPAAANSSIANIRLAFNSRLDSLRKDADLMHATLLKEVTTASSRLSKRLKLELQACTQHIDDFERDCDAFSTDFKEDMDEIKGDYEDFISKAQNSSSQYLRKTLPDFMNKVEKDLEKLRTRFATSS</sequence>
<evidence type="ECO:0000313" key="3">
    <source>
        <dbReference type="Proteomes" id="UP000886520"/>
    </source>
</evidence>
<evidence type="ECO:0000313" key="2">
    <source>
        <dbReference type="EMBL" id="KAI5064804.1"/>
    </source>
</evidence>
<evidence type="ECO:0000256" key="1">
    <source>
        <dbReference type="SAM" id="MobiDB-lite"/>
    </source>
</evidence>
<proteinExistence type="predicted"/>
<dbReference type="EMBL" id="JABFUD020000019">
    <property type="protein sequence ID" value="KAI5064804.1"/>
    <property type="molecule type" value="Genomic_DNA"/>
</dbReference>
<accession>A0A9D4UB61</accession>
<dbReference type="PANTHER" id="PTHR37371">
    <property type="entry name" value="OS08G0180400 PROTEIN"/>
    <property type="match status" value="1"/>
</dbReference>
<comment type="caution">
    <text evidence="2">The sequence shown here is derived from an EMBL/GenBank/DDBJ whole genome shotgun (WGS) entry which is preliminary data.</text>
</comment>
<dbReference type="AlphaFoldDB" id="A0A9D4UB61"/>
<keyword evidence="3" id="KW-1185">Reference proteome</keyword>
<dbReference type="OrthoDB" id="1933837at2759"/>
<gene>
    <name evidence="2" type="ORF">GOP47_0019499</name>
</gene>
<reference evidence="2" key="1">
    <citation type="submission" date="2021-01" db="EMBL/GenBank/DDBJ databases">
        <title>Adiantum capillus-veneris genome.</title>
        <authorList>
            <person name="Fang Y."/>
            <person name="Liao Q."/>
        </authorList>
    </citation>
    <scope>NUCLEOTIDE SEQUENCE</scope>
    <source>
        <strain evidence="2">H3</strain>
        <tissue evidence="2">Leaf</tissue>
    </source>
</reference>
<dbReference type="PANTHER" id="PTHR37371:SF1">
    <property type="entry name" value="KINESIN-LIKE PROTEIN"/>
    <property type="match status" value="1"/>
</dbReference>
<name>A0A9D4UB61_ADICA</name>
<dbReference type="Proteomes" id="UP000886520">
    <property type="component" value="Chromosome 19"/>
</dbReference>